<proteinExistence type="predicted"/>
<dbReference type="RefSeq" id="WP_218468441.1">
    <property type="nucleotide sequence ID" value="NZ_JADRCR010000012.1"/>
</dbReference>
<reference evidence="2 3" key="1">
    <citation type="submission" date="2020-11" db="EMBL/GenBank/DDBJ databases">
        <title>Insectihabitans protaetiae gen. nov. sp. nov. and Insectihabitans allomyrinae sp. nov., isolated from larvae of Protaetia brevitarsis seulensis and Allomyrina dichotoma, respectively.</title>
        <authorList>
            <person name="Lee S.D."/>
            <person name="Byeon Y.-S."/>
            <person name="Kim S.-M."/>
            <person name="Yang H.L."/>
            <person name="Kim I.S."/>
        </authorList>
    </citation>
    <scope>NUCLEOTIDE SEQUENCE [LARGE SCALE GENOMIC DNA]</scope>
    <source>
        <strain evidence="2 3">BWR-B9</strain>
    </source>
</reference>
<feature type="domain" description="DUF5983" evidence="1">
    <location>
        <begin position="7"/>
        <end position="101"/>
    </location>
</feature>
<gene>
    <name evidence="2" type="ORF">I2494_17925</name>
</gene>
<dbReference type="Proteomes" id="UP001296921">
    <property type="component" value="Unassembled WGS sequence"/>
</dbReference>
<evidence type="ECO:0000313" key="2">
    <source>
        <dbReference type="EMBL" id="MBK5145561.1"/>
    </source>
</evidence>
<name>A0ABS1IVJ1_9GAMM</name>
<dbReference type="Pfam" id="PF19419">
    <property type="entry name" value="DUF5983"/>
    <property type="match status" value="1"/>
</dbReference>
<evidence type="ECO:0000259" key="1">
    <source>
        <dbReference type="Pfam" id="PF19419"/>
    </source>
</evidence>
<dbReference type="InterPro" id="IPR046025">
    <property type="entry name" value="DUF5983"/>
</dbReference>
<keyword evidence="3" id="KW-1185">Reference proteome</keyword>
<organism evidence="2 3">
    <name type="scientific">Limnobaculum allomyrinae</name>
    <dbReference type="NCBI Taxonomy" id="2791986"/>
    <lineage>
        <taxon>Bacteria</taxon>
        <taxon>Pseudomonadati</taxon>
        <taxon>Pseudomonadota</taxon>
        <taxon>Gammaproteobacteria</taxon>
        <taxon>Enterobacterales</taxon>
        <taxon>Budviciaceae</taxon>
        <taxon>Limnobaculum</taxon>
    </lineage>
</organism>
<protein>
    <recommendedName>
        <fullName evidence="1">DUF5983 domain-containing protein</fullName>
    </recommendedName>
</protein>
<accession>A0ABS1IVJ1</accession>
<evidence type="ECO:0000313" key="3">
    <source>
        <dbReference type="Proteomes" id="UP001296921"/>
    </source>
</evidence>
<comment type="caution">
    <text evidence="2">The sequence shown here is derived from an EMBL/GenBank/DDBJ whole genome shotgun (WGS) entry which is preliminary data.</text>
</comment>
<sequence>METLKTIICSTGHFTLKDNEMLEELARDNNDSGTGNYILSYNYGYMLRLYAIRKPVLDLKSNGISKELRKFIVAMMKFEAVDILIFDSDGDFIEGFETFDW</sequence>
<dbReference type="EMBL" id="JADRCR010000012">
    <property type="protein sequence ID" value="MBK5145561.1"/>
    <property type="molecule type" value="Genomic_DNA"/>
</dbReference>